<sequence length="76" mass="9169">MMNKFQERNAKLLEEANSTWYMDNRKLRPGEGDDDDAQEKVRTWDDWKEAHPMWVRATDNFAHAFFRSLIRTDVHV</sequence>
<keyword evidence="2" id="KW-1185">Reference proteome</keyword>
<dbReference type="AlphaFoldDB" id="A0A2R6RSK2"/>
<dbReference type="STRING" id="1590841.A0A2R6RSK2"/>
<dbReference type="InParanoid" id="A0A2R6RSK2"/>
<gene>
    <name evidence="1" type="ORF">CEY00_Acc03289</name>
</gene>
<protein>
    <submittedName>
        <fullName evidence="1">PP2A regulatory subunit like</fullName>
    </submittedName>
</protein>
<evidence type="ECO:0000313" key="1">
    <source>
        <dbReference type="EMBL" id="PSS32993.1"/>
    </source>
</evidence>
<reference evidence="1 2" key="1">
    <citation type="submission" date="2017-07" db="EMBL/GenBank/DDBJ databases">
        <title>An improved, manually edited Actinidia chinensis var. chinensis (kiwifruit) genome highlights the challenges associated with draft genomes and gene prediction in plants.</title>
        <authorList>
            <person name="Pilkington S."/>
            <person name="Crowhurst R."/>
            <person name="Hilario E."/>
            <person name="Nardozza S."/>
            <person name="Fraser L."/>
            <person name="Peng Y."/>
            <person name="Gunaseelan K."/>
            <person name="Simpson R."/>
            <person name="Tahir J."/>
            <person name="Deroles S."/>
            <person name="Templeton K."/>
            <person name="Luo Z."/>
            <person name="Davy M."/>
            <person name="Cheng C."/>
            <person name="Mcneilage M."/>
            <person name="Scaglione D."/>
            <person name="Liu Y."/>
            <person name="Zhang Q."/>
            <person name="Datson P."/>
            <person name="De Silva N."/>
            <person name="Gardiner S."/>
            <person name="Bassett H."/>
            <person name="Chagne D."/>
            <person name="Mccallum J."/>
            <person name="Dzierzon H."/>
            <person name="Deng C."/>
            <person name="Wang Y.-Y."/>
            <person name="Barron N."/>
            <person name="Manako K."/>
            <person name="Bowen J."/>
            <person name="Foster T."/>
            <person name="Erridge Z."/>
            <person name="Tiffin H."/>
            <person name="Waite C."/>
            <person name="Davies K."/>
            <person name="Grierson E."/>
            <person name="Laing W."/>
            <person name="Kirk R."/>
            <person name="Chen X."/>
            <person name="Wood M."/>
            <person name="Montefiori M."/>
            <person name="Brummell D."/>
            <person name="Schwinn K."/>
            <person name="Catanach A."/>
            <person name="Fullerton C."/>
            <person name="Li D."/>
            <person name="Meiyalaghan S."/>
            <person name="Nieuwenhuizen N."/>
            <person name="Read N."/>
            <person name="Prakash R."/>
            <person name="Hunter D."/>
            <person name="Zhang H."/>
            <person name="Mckenzie M."/>
            <person name="Knabel M."/>
            <person name="Harris A."/>
            <person name="Allan A."/>
            <person name="Chen A."/>
            <person name="Janssen B."/>
            <person name="Plunkett B."/>
            <person name="Dwamena C."/>
            <person name="Voogd C."/>
            <person name="Leif D."/>
            <person name="Lafferty D."/>
            <person name="Souleyre E."/>
            <person name="Varkonyi-Gasic E."/>
            <person name="Gambi F."/>
            <person name="Hanley J."/>
            <person name="Yao J.-L."/>
            <person name="Cheung J."/>
            <person name="David K."/>
            <person name="Warren B."/>
            <person name="Marsh K."/>
            <person name="Snowden K."/>
            <person name="Lin-Wang K."/>
            <person name="Brian L."/>
            <person name="Martinez-Sanchez M."/>
            <person name="Wang M."/>
            <person name="Ileperuma N."/>
            <person name="Macnee N."/>
            <person name="Campin R."/>
            <person name="Mcatee P."/>
            <person name="Drummond R."/>
            <person name="Espley R."/>
            <person name="Ireland H."/>
            <person name="Wu R."/>
            <person name="Atkinson R."/>
            <person name="Karunairetnam S."/>
            <person name="Bulley S."/>
            <person name="Chunkath S."/>
            <person name="Hanley Z."/>
            <person name="Storey R."/>
            <person name="Thrimawithana A."/>
            <person name="Thomson S."/>
            <person name="David C."/>
            <person name="Testolin R."/>
        </authorList>
    </citation>
    <scope>NUCLEOTIDE SEQUENCE [LARGE SCALE GENOMIC DNA]</scope>
    <source>
        <strain evidence="2">cv. Red5</strain>
        <tissue evidence="1">Young leaf</tissue>
    </source>
</reference>
<dbReference type="Proteomes" id="UP000241394">
    <property type="component" value="Chromosome LG3"/>
</dbReference>
<dbReference type="EMBL" id="NKQK01000003">
    <property type="protein sequence ID" value="PSS32993.1"/>
    <property type="molecule type" value="Genomic_DNA"/>
</dbReference>
<accession>A0A2R6RSK2</accession>
<dbReference type="Gramene" id="PSS32993">
    <property type="protein sequence ID" value="PSS32993"/>
    <property type="gene ID" value="CEY00_Acc03289"/>
</dbReference>
<name>A0A2R6RSK2_ACTCC</name>
<evidence type="ECO:0000313" key="2">
    <source>
        <dbReference type="Proteomes" id="UP000241394"/>
    </source>
</evidence>
<dbReference type="OrthoDB" id="1746280at2759"/>
<comment type="caution">
    <text evidence="1">The sequence shown here is derived from an EMBL/GenBank/DDBJ whole genome shotgun (WGS) entry which is preliminary data.</text>
</comment>
<proteinExistence type="predicted"/>
<organism evidence="1 2">
    <name type="scientific">Actinidia chinensis var. chinensis</name>
    <name type="common">Chinese soft-hair kiwi</name>
    <dbReference type="NCBI Taxonomy" id="1590841"/>
    <lineage>
        <taxon>Eukaryota</taxon>
        <taxon>Viridiplantae</taxon>
        <taxon>Streptophyta</taxon>
        <taxon>Embryophyta</taxon>
        <taxon>Tracheophyta</taxon>
        <taxon>Spermatophyta</taxon>
        <taxon>Magnoliopsida</taxon>
        <taxon>eudicotyledons</taxon>
        <taxon>Gunneridae</taxon>
        <taxon>Pentapetalae</taxon>
        <taxon>asterids</taxon>
        <taxon>Ericales</taxon>
        <taxon>Actinidiaceae</taxon>
        <taxon>Actinidia</taxon>
    </lineage>
</organism>
<reference evidence="2" key="2">
    <citation type="journal article" date="2018" name="BMC Genomics">
        <title>A manually annotated Actinidia chinensis var. chinensis (kiwifruit) genome highlights the challenges associated with draft genomes and gene prediction in plants.</title>
        <authorList>
            <person name="Pilkington S.M."/>
            <person name="Crowhurst R."/>
            <person name="Hilario E."/>
            <person name="Nardozza S."/>
            <person name="Fraser L."/>
            <person name="Peng Y."/>
            <person name="Gunaseelan K."/>
            <person name="Simpson R."/>
            <person name="Tahir J."/>
            <person name="Deroles S.C."/>
            <person name="Templeton K."/>
            <person name="Luo Z."/>
            <person name="Davy M."/>
            <person name="Cheng C."/>
            <person name="McNeilage M."/>
            <person name="Scaglione D."/>
            <person name="Liu Y."/>
            <person name="Zhang Q."/>
            <person name="Datson P."/>
            <person name="De Silva N."/>
            <person name="Gardiner S.E."/>
            <person name="Bassett H."/>
            <person name="Chagne D."/>
            <person name="McCallum J."/>
            <person name="Dzierzon H."/>
            <person name="Deng C."/>
            <person name="Wang Y.Y."/>
            <person name="Barron L."/>
            <person name="Manako K."/>
            <person name="Bowen J."/>
            <person name="Foster T.M."/>
            <person name="Erridge Z.A."/>
            <person name="Tiffin H."/>
            <person name="Waite C.N."/>
            <person name="Davies K.M."/>
            <person name="Grierson E.P."/>
            <person name="Laing W.A."/>
            <person name="Kirk R."/>
            <person name="Chen X."/>
            <person name="Wood M."/>
            <person name="Montefiori M."/>
            <person name="Brummell D.A."/>
            <person name="Schwinn K.E."/>
            <person name="Catanach A."/>
            <person name="Fullerton C."/>
            <person name="Li D."/>
            <person name="Meiyalaghan S."/>
            <person name="Nieuwenhuizen N."/>
            <person name="Read N."/>
            <person name="Prakash R."/>
            <person name="Hunter D."/>
            <person name="Zhang H."/>
            <person name="McKenzie M."/>
            <person name="Knabel M."/>
            <person name="Harris A."/>
            <person name="Allan A.C."/>
            <person name="Gleave A."/>
            <person name="Chen A."/>
            <person name="Janssen B.J."/>
            <person name="Plunkett B."/>
            <person name="Ampomah-Dwamena C."/>
            <person name="Voogd C."/>
            <person name="Leif D."/>
            <person name="Lafferty D."/>
            <person name="Souleyre E.J.F."/>
            <person name="Varkonyi-Gasic E."/>
            <person name="Gambi F."/>
            <person name="Hanley J."/>
            <person name="Yao J.L."/>
            <person name="Cheung J."/>
            <person name="David K.M."/>
            <person name="Warren B."/>
            <person name="Marsh K."/>
            <person name="Snowden K.C."/>
            <person name="Lin-Wang K."/>
            <person name="Brian L."/>
            <person name="Martinez-Sanchez M."/>
            <person name="Wang M."/>
            <person name="Ileperuma N."/>
            <person name="Macnee N."/>
            <person name="Campin R."/>
            <person name="McAtee P."/>
            <person name="Drummond R.S.M."/>
            <person name="Espley R.V."/>
            <person name="Ireland H.S."/>
            <person name="Wu R."/>
            <person name="Atkinson R.G."/>
            <person name="Karunairetnam S."/>
            <person name="Bulley S."/>
            <person name="Chunkath S."/>
            <person name="Hanley Z."/>
            <person name="Storey R."/>
            <person name="Thrimawithana A.H."/>
            <person name="Thomson S."/>
            <person name="David C."/>
            <person name="Testolin R."/>
            <person name="Huang H."/>
            <person name="Hellens R.P."/>
            <person name="Schaffer R.J."/>
        </authorList>
    </citation>
    <scope>NUCLEOTIDE SEQUENCE [LARGE SCALE GENOMIC DNA]</scope>
    <source>
        <strain evidence="2">cv. Red5</strain>
    </source>
</reference>